<keyword evidence="2" id="KW-1185">Reference proteome</keyword>
<accession>A0ACB7RTX5</accession>
<dbReference type="Proteomes" id="UP000821845">
    <property type="component" value="Chromosome 7"/>
</dbReference>
<evidence type="ECO:0000313" key="2">
    <source>
        <dbReference type="Proteomes" id="UP000821845"/>
    </source>
</evidence>
<dbReference type="EMBL" id="CM023487">
    <property type="protein sequence ID" value="KAH6925845.1"/>
    <property type="molecule type" value="Genomic_DNA"/>
</dbReference>
<comment type="caution">
    <text evidence="1">The sequence shown here is derived from an EMBL/GenBank/DDBJ whole genome shotgun (WGS) entry which is preliminary data.</text>
</comment>
<organism evidence="1 2">
    <name type="scientific">Hyalomma asiaticum</name>
    <name type="common">Tick</name>
    <dbReference type="NCBI Taxonomy" id="266040"/>
    <lineage>
        <taxon>Eukaryota</taxon>
        <taxon>Metazoa</taxon>
        <taxon>Ecdysozoa</taxon>
        <taxon>Arthropoda</taxon>
        <taxon>Chelicerata</taxon>
        <taxon>Arachnida</taxon>
        <taxon>Acari</taxon>
        <taxon>Parasitiformes</taxon>
        <taxon>Ixodida</taxon>
        <taxon>Ixodoidea</taxon>
        <taxon>Ixodidae</taxon>
        <taxon>Hyalomminae</taxon>
        <taxon>Hyalomma</taxon>
    </lineage>
</organism>
<proteinExistence type="predicted"/>
<protein>
    <submittedName>
        <fullName evidence="1">Uncharacterized protein</fullName>
    </submittedName>
</protein>
<gene>
    <name evidence="1" type="ORF">HPB50_011093</name>
</gene>
<reference evidence="1" key="1">
    <citation type="submission" date="2020-05" db="EMBL/GenBank/DDBJ databases">
        <title>Large-scale comparative analyses of tick genomes elucidate their genetic diversity and vector capacities.</title>
        <authorList>
            <person name="Jia N."/>
            <person name="Wang J."/>
            <person name="Shi W."/>
            <person name="Du L."/>
            <person name="Sun Y."/>
            <person name="Zhan W."/>
            <person name="Jiang J."/>
            <person name="Wang Q."/>
            <person name="Zhang B."/>
            <person name="Ji P."/>
            <person name="Sakyi L.B."/>
            <person name="Cui X."/>
            <person name="Yuan T."/>
            <person name="Jiang B."/>
            <person name="Yang W."/>
            <person name="Lam T.T.-Y."/>
            <person name="Chang Q."/>
            <person name="Ding S."/>
            <person name="Wang X."/>
            <person name="Zhu J."/>
            <person name="Ruan X."/>
            <person name="Zhao L."/>
            <person name="Wei J."/>
            <person name="Que T."/>
            <person name="Du C."/>
            <person name="Cheng J."/>
            <person name="Dai P."/>
            <person name="Han X."/>
            <person name="Huang E."/>
            <person name="Gao Y."/>
            <person name="Liu J."/>
            <person name="Shao H."/>
            <person name="Ye R."/>
            <person name="Li L."/>
            <person name="Wei W."/>
            <person name="Wang X."/>
            <person name="Wang C."/>
            <person name="Yang T."/>
            <person name="Huo Q."/>
            <person name="Li W."/>
            <person name="Guo W."/>
            <person name="Chen H."/>
            <person name="Zhou L."/>
            <person name="Ni X."/>
            <person name="Tian J."/>
            <person name="Zhou Y."/>
            <person name="Sheng Y."/>
            <person name="Liu T."/>
            <person name="Pan Y."/>
            <person name="Xia L."/>
            <person name="Li J."/>
            <person name="Zhao F."/>
            <person name="Cao W."/>
        </authorList>
    </citation>
    <scope>NUCLEOTIDE SEQUENCE</scope>
    <source>
        <strain evidence="1">Hyas-2018</strain>
    </source>
</reference>
<evidence type="ECO:0000313" key="1">
    <source>
        <dbReference type="EMBL" id="KAH6925845.1"/>
    </source>
</evidence>
<name>A0ACB7RTX5_HYAAI</name>
<sequence length="195" mass="22045">MPSATWSRQDIVEGAPSICFVQLKKATPTTPVFVNKSLELTVCKSGVKVTECVLQHEVSTTTVKVCTETQPAIDVKQMLEVFHKKPVCRGGPTQERFPGIKVECASVDATGFWRHRRCPILLDGPEDQCCACKTLSNTLRVHRFRKEKRRQTTRLRLPVSPSKKCKIEALRRGYKACYRAKKRLLARNEALETDS</sequence>